<keyword evidence="4" id="KW-0456">Lyase</keyword>
<dbReference type="SUPFAM" id="SSF51569">
    <property type="entry name" value="Aldolase"/>
    <property type="match status" value="1"/>
</dbReference>
<proteinExistence type="inferred from homology"/>
<evidence type="ECO:0000256" key="1">
    <source>
        <dbReference type="ARBA" id="ARBA00004761"/>
    </source>
</evidence>
<evidence type="ECO:0000256" key="4">
    <source>
        <dbReference type="ARBA" id="ARBA00023239"/>
    </source>
</evidence>
<evidence type="ECO:0000256" key="3">
    <source>
        <dbReference type="ARBA" id="ARBA00011233"/>
    </source>
</evidence>
<reference evidence="7" key="1">
    <citation type="submission" date="2014-11" db="EMBL/GenBank/DDBJ databases">
        <title>Hymenobacter sp. DG25B genome submission.</title>
        <authorList>
            <person name="Jung H.-Y."/>
            <person name="Kim M.K."/>
            <person name="Srinivasan S."/>
            <person name="Lim S."/>
        </authorList>
    </citation>
    <scope>NUCLEOTIDE SEQUENCE [LARGE SCALE GENOMIC DNA]</scope>
    <source>
        <strain evidence="7">DY59</strain>
    </source>
</reference>
<dbReference type="Proteomes" id="UP000030634">
    <property type="component" value="Chromosome"/>
</dbReference>
<protein>
    <submittedName>
        <fullName evidence="6">2-dehydro-3-deoxyphosphogluconate aldolase</fullName>
    </submittedName>
</protein>
<dbReference type="CDD" id="cd00452">
    <property type="entry name" value="KDPG_aldolase"/>
    <property type="match status" value="1"/>
</dbReference>
<comment type="subunit">
    <text evidence="3">Homotrimer.</text>
</comment>
<dbReference type="InterPro" id="IPR013785">
    <property type="entry name" value="Aldolase_TIM"/>
</dbReference>
<evidence type="ECO:0000313" key="6">
    <source>
        <dbReference type="EMBL" id="AIZ46559.1"/>
    </source>
</evidence>
<dbReference type="EMBL" id="CP010028">
    <property type="protein sequence ID" value="AIZ46559.1"/>
    <property type="molecule type" value="Genomic_DNA"/>
</dbReference>
<name>A0A0A7KMI3_9DEIO</name>
<keyword evidence="5" id="KW-0119">Carbohydrate metabolism</keyword>
<gene>
    <name evidence="6" type="ORF">QR90_08810</name>
</gene>
<dbReference type="HOGENOM" id="CLU_077795_2_0_0"/>
<dbReference type="KEGG" id="dsw:QR90_08810"/>
<evidence type="ECO:0000256" key="2">
    <source>
        <dbReference type="ARBA" id="ARBA00006906"/>
    </source>
</evidence>
<dbReference type="STRING" id="1182571.QR90_08810"/>
<dbReference type="Pfam" id="PF01081">
    <property type="entry name" value="Aldolase"/>
    <property type="match status" value="1"/>
</dbReference>
<dbReference type="InterPro" id="IPR000887">
    <property type="entry name" value="Aldlse_KDPG_KHG"/>
</dbReference>
<comment type="similarity">
    <text evidence="2">Belongs to the KHG/KDPG aldolase family.</text>
</comment>
<evidence type="ECO:0000256" key="5">
    <source>
        <dbReference type="ARBA" id="ARBA00023277"/>
    </source>
</evidence>
<evidence type="ECO:0000313" key="7">
    <source>
        <dbReference type="Proteomes" id="UP000030634"/>
    </source>
</evidence>
<dbReference type="Gene3D" id="3.20.20.70">
    <property type="entry name" value="Aldolase class I"/>
    <property type="match status" value="1"/>
</dbReference>
<dbReference type="PANTHER" id="PTHR30246:SF1">
    <property type="entry name" value="2-DEHYDRO-3-DEOXY-6-PHOSPHOGALACTONATE ALDOLASE-RELATED"/>
    <property type="match status" value="1"/>
</dbReference>
<dbReference type="PANTHER" id="PTHR30246">
    <property type="entry name" value="2-KETO-3-DEOXY-6-PHOSPHOGLUCONATE ALDOLASE"/>
    <property type="match status" value="1"/>
</dbReference>
<dbReference type="AlphaFoldDB" id="A0A0A7KMI3"/>
<organism evidence="6 7">
    <name type="scientific">Deinococcus radiopugnans</name>
    <dbReference type="NCBI Taxonomy" id="57497"/>
    <lineage>
        <taxon>Bacteria</taxon>
        <taxon>Thermotogati</taxon>
        <taxon>Deinococcota</taxon>
        <taxon>Deinococci</taxon>
        <taxon>Deinococcales</taxon>
        <taxon>Deinococcaceae</taxon>
        <taxon>Deinococcus</taxon>
    </lineage>
</organism>
<dbReference type="GO" id="GO:0016829">
    <property type="term" value="F:lyase activity"/>
    <property type="evidence" value="ECO:0007669"/>
    <property type="project" value="UniProtKB-KW"/>
</dbReference>
<comment type="pathway">
    <text evidence="1">Carbohydrate acid metabolism.</text>
</comment>
<sequence length="208" mass="21359">MDLTGVLAADRVLPLFTPGDMDQAGARLAALTRAGIQAVELTHRSPGTLATFGALRDRFPTLLLGAGTILDAQDVHAFVQAGADFIVSPCWVPAVAAACRHHGAAYLPGAGTVREVFEAQQGGAAVVKLFPGEVLGPAFVRALLGPLPRSQVLVTGGVDATVASVGTWLAAGALAVGLGRALFRLDDGALEARVSELLDFTRQEAARG</sequence>
<accession>A0A0A7KMI3</accession>